<dbReference type="RefSeq" id="XP_006967641.1">
    <property type="nucleotide sequence ID" value="XM_006967579.1"/>
</dbReference>
<organism evidence="2">
    <name type="scientific">Hypocrea jecorina (strain QM6a)</name>
    <name type="common">Trichoderma reesei</name>
    <dbReference type="NCBI Taxonomy" id="431241"/>
    <lineage>
        <taxon>Eukaryota</taxon>
        <taxon>Fungi</taxon>
        <taxon>Dikarya</taxon>
        <taxon>Ascomycota</taxon>
        <taxon>Pezizomycotina</taxon>
        <taxon>Sordariomycetes</taxon>
        <taxon>Hypocreomycetidae</taxon>
        <taxon>Hypocreales</taxon>
        <taxon>Hypocreaceae</taxon>
        <taxon>Trichoderma</taxon>
    </lineage>
</organism>
<dbReference type="HOGENOM" id="CLU_031555_2_0_1"/>
<dbReference type="VEuPathDB" id="FungiDB:TRIREDRAFT_66329"/>
<dbReference type="AlphaFoldDB" id="G0RR04"/>
<gene>
    <name evidence="1" type="ORF">TRIREDRAFT_66329</name>
</gene>
<accession>G0RR04</accession>
<dbReference type="Proteomes" id="UP000008984">
    <property type="component" value="Unassembled WGS sequence"/>
</dbReference>
<dbReference type="GeneID" id="18487441"/>
<dbReference type="InterPro" id="IPR011333">
    <property type="entry name" value="SKP1/BTB/POZ_sf"/>
</dbReference>
<keyword evidence="2" id="KW-1185">Reference proteome</keyword>
<dbReference type="KEGG" id="tre:TRIREDRAFT_66329"/>
<dbReference type="STRING" id="431241.G0RR04"/>
<dbReference type="Gene3D" id="3.30.710.10">
    <property type="entry name" value="Potassium Channel Kv1.1, Chain A"/>
    <property type="match status" value="1"/>
</dbReference>
<proteinExistence type="predicted"/>
<dbReference type="EMBL" id="GL985073">
    <property type="protein sequence ID" value="EGR46353.1"/>
    <property type="molecule type" value="Genomic_DNA"/>
</dbReference>
<dbReference type="eggNOG" id="ENOG502S8FX">
    <property type="taxonomic scope" value="Eukaryota"/>
</dbReference>
<name>G0RR04_HYPJQ</name>
<evidence type="ECO:0000313" key="2">
    <source>
        <dbReference type="Proteomes" id="UP000008984"/>
    </source>
</evidence>
<reference evidence="1 2" key="1">
    <citation type="journal article" date="2008" name="Nat. Biotechnol.">
        <title>Genome sequencing and analysis of the biomass-degrading fungus Trichoderma reesei (syn. Hypocrea jecorina).</title>
        <authorList>
            <person name="Martinez D."/>
            <person name="Berka R.M."/>
            <person name="Henrissat B."/>
            <person name="Saloheimo M."/>
            <person name="Arvas M."/>
            <person name="Baker S.E."/>
            <person name="Chapman J."/>
            <person name="Chertkov O."/>
            <person name="Coutinho P.M."/>
            <person name="Cullen D."/>
            <person name="Danchin E.G."/>
            <person name="Grigoriev I.V."/>
            <person name="Harris P."/>
            <person name="Jackson M."/>
            <person name="Kubicek C.P."/>
            <person name="Han C.S."/>
            <person name="Ho I."/>
            <person name="Larrondo L.F."/>
            <person name="de Leon A.L."/>
            <person name="Magnuson J.K."/>
            <person name="Merino S."/>
            <person name="Misra M."/>
            <person name="Nelson B."/>
            <person name="Putnam N."/>
            <person name="Robbertse B."/>
            <person name="Salamov A.A."/>
            <person name="Schmoll M."/>
            <person name="Terry A."/>
            <person name="Thayer N."/>
            <person name="Westerholm-Parvinen A."/>
            <person name="Schoch C.L."/>
            <person name="Yao J."/>
            <person name="Barabote R."/>
            <person name="Nelson M.A."/>
            <person name="Detter C."/>
            <person name="Bruce D."/>
            <person name="Kuske C.R."/>
            <person name="Xie G."/>
            <person name="Richardson P."/>
            <person name="Rokhsar D.S."/>
            <person name="Lucas S.M."/>
            <person name="Rubin E.M."/>
            <person name="Dunn-Coleman N."/>
            <person name="Ward M."/>
            <person name="Brettin T.S."/>
        </authorList>
    </citation>
    <scope>NUCLEOTIDE SEQUENCE [LARGE SCALE GENOMIC DNA]</scope>
    <source>
        <strain evidence="1 2">QM6a</strain>
    </source>
</reference>
<protein>
    <submittedName>
        <fullName evidence="1">Predicted protein</fullName>
    </submittedName>
</protein>
<dbReference type="OrthoDB" id="5326346at2759"/>
<sequence length="331" mass="36751">MEPKLHELDTKGDTLLILRNANAPFAGSAPSNTGSQQNRPALVWAAPKPEVRMRLSARHLTLASAYFQKLTANEWKETTTEGDYSYVVSAEDWDEQALLILMKIIHGKTAGLSMSMDLETVAKLCALVDYYQCHEALKFFIQLWLPGIDKVSYTGRNLLLRLSVSCVYPDAPTFQRLTATLIKESKGNIDSLGLPIPLTVINAMNMQRQTLISKIIVGLGGLVKAECSDNGLGCTFECSSVFIGALTKGMDKMRLSPGQLQLPPYTDYSLASLQQGILGIKEPSWDRFCGSRNHYSYRQPCSLTSKTKPMVDMYINRVVGLVLKDYIKRSV</sequence>
<evidence type="ECO:0000313" key="1">
    <source>
        <dbReference type="EMBL" id="EGR46353.1"/>
    </source>
</evidence>